<dbReference type="PANTHER" id="PTHR31956">
    <property type="entry name" value="NON-SPECIFIC PHOSPHOLIPASE C4-RELATED"/>
    <property type="match status" value="1"/>
</dbReference>
<dbReference type="InterPro" id="IPR007312">
    <property type="entry name" value="Phosphoesterase"/>
</dbReference>
<comment type="caution">
    <text evidence="2">The sequence shown here is derived from an EMBL/GenBank/DDBJ whole genome shotgun (WGS) entry which is preliminary data.</text>
</comment>
<dbReference type="Proteomes" id="UP000242699">
    <property type="component" value="Unassembled WGS sequence"/>
</dbReference>
<gene>
    <name evidence="2" type="ORF">C7B43_03855</name>
</gene>
<proteinExistence type="predicted"/>
<dbReference type="InterPro" id="IPR017850">
    <property type="entry name" value="Alkaline_phosphatase_core_sf"/>
</dbReference>
<accession>A0A2T2X906</accession>
<dbReference type="Pfam" id="PF04185">
    <property type="entry name" value="Phosphoesterase"/>
    <property type="match status" value="1"/>
</dbReference>
<evidence type="ECO:0008006" key="4">
    <source>
        <dbReference type="Google" id="ProtNLM"/>
    </source>
</evidence>
<reference evidence="2 3" key="1">
    <citation type="journal article" date="2014" name="BMC Genomics">
        <title>Comparison of environmental and isolate Sulfobacillus genomes reveals diverse carbon, sulfur, nitrogen, and hydrogen metabolisms.</title>
        <authorList>
            <person name="Justice N.B."/>
            <person name="Norman A."/>
            <person name="Brown C.T."/>
            <person name="Singh A."/>
            <person name="Thomas B.C."/>
            <person name="Banfield J.F."/>
        </authorList>
    </citation>
    <scope>NUCLEOTIDE SEQUENCE [LARGE SCALE GENOMIC DNA]</scope>
    <source>
        <strain evidence="2">AMDSBA1</strain>
    </source>
</reference>
<organism evidence="2 3">
    <name type="scientific">Sulfobacillus benefaciens</name>
    <dbReference type="NCBI Taxonomy" id="453960"/>
    <lineage>
        <taxon>Bacteria</taxon>
        <taxon>Bacillati</taxon>
        <taxon>Bacillota</taxon>
        <taxon>Clostridia</taxon>
        <taxon>Eubacteriales</taxon>
        <taxon>Clostridiales Family XVII. Incertae Sedis</taxon>
        <taxon>Sulfobacillus</taxon>
    </lineage>
</organism>
<sequence length="697" mass="73916">MDHKISGGFRHWLPKTLAAGLAVVLPVFGSGFWGPHAADASHPLVLDQNQKLPAAPAKSGPPSLVRSSSLPDFRHVFIIMLENHSYADTWYEHDMPYLHQLARTYGLPTQMYGITNPTVPNRVGILSGRGRTIGDNVKEGQLSYPNLIDQLQQHHFTWGAYYQHTETSTDQHPVYNFNQSTLLRFRDIADNSSRRAHLQTFPELKTALANNTVPNFVWVAPNFLTNSHGTGRPGPYQYTYQGAGLGGATAHDTRLENLANGFLQRWIPRIIHSAAWKSGPSAIFITEDETSYDASMPQNGNWASNLGTAGSPFVSKGTILGGNAHFPFPGGINGGGRIPAVVITNVAGHVVSAEPFNQFSILKTIEEAWHLGYLGQAANPQVHTMQVFFHGGSPPAPAGSTPWATGSGPIPTNRDGVGTTPAMPALPPQAVNTPDATLLPSSDPHLSVGAQGQAATSLALFLTNPKDSAAVTGNLTLTLQGPTGVSFARRSSPVGTTRVSNADEAATQFGPSKVSSQSVIVPVAATGTVSETLFITGLMLNVTPNAPGGPVRARLSSGSVQLGTVVLGTIGKPTVRQAPNLLAPVIRPGTVQIRFMPPNCSASDCSSSRPRYEIEIAGQNPLTAIGPNLNEHYTAYTRSNSVLISNTAAELTPLAGKTYWVRVRMVPGPGHKTAVPGAWSLPLPFTALPGPLPAGVS</sequence>
<keyword evidence="1" id="KW-0378">Hydrolase</keyword>
<protein>
    <recommendedName>
        <fullName evidence="4">Phosphoesterase</fullName>
    </recommendedName>
</protein>
<dbReference type="SUPFAM" id="SSF53649">
    <property type="entry name" value="Alkaline phosphatase-like"/>
    <property type="match status" value="1"/>
</dbReference>
<evidence type="ECO:0000313" key="3">
    <source>
        <dbReference type="Proteomes" id="UP000242699"/>
    </source>
</evidence>
<dbReference type="GO" id="GO:0009395">
    <property type="term" value="P:phospholipid catabolic process"/>
    <property type="evidence" value="ECO:0007669"/>
    <property type="project" value="TreeGrafter"/>
</dbReference>
<evidence type="ECO:0000313" key="2">
    <source>
        <dbReference type="EMBL" id="PSR30994.1"/>
    </source>
</evidence>
<name>A0A2T2X906_9FIRM</name>
<dbReference type="PANTHER" id="PTHR31956:SF8">
    <property type="entry name" value="ACID PHOSPHATASE PHOA (AFU_ORTHOLOGUE AFUA_1G03570)"/>
    <property type="match status" value="1"/>
</dbReference>
<dbReference type="GO" id="GO:0016788">
    <property type="term" value="F:hydrolase activity, acting on ester bonds"/>
    <property type="evidence" value="ECO:0007669"/>
    <property type="project" value="InterPro"/>
</dbReference>
<dbReference type="EMBL" id="PXYT01000005">
    <property type="protein sequence ID" value="PSR30994.1"/>
    <property type="molecule type" value="Genomic_DNA"/>
</dbReference>
<evidence type="ECO:0000256" key="1">
    <source>
        <dbReference type="ARBA" id="ARBA00022801"/>
    </source>
</evidence>
<dbReference type="AlphaFoldDB" id="A0A2T2X906"/>
<dbReference type="Gene3D" id="3.40.720.10">
    <property type="entry name" value="Alkaline Phosphatase, subunit A"/>
    <property type="match status" value="1"/>
</dbReference>